<evidence type="ECO:0000313" key="2">
    <source>
        <dbReference type="Proteomes" id="UP001564626"/>
    </source>
</evidence>
<evidence type="ECO:0000313" key="1">
    <source>
        <dbReference type="EMBL" id="MEY8043205.1"/>
    </source>
</evidence>
<protein>
    <submittedName>
        <fullName evidence="1">Zinc finger protein</fullName>
    </submittedName>
</protein>
<sequence length="83" mass="9015">MSSCENAGFPPAPPPPFRPHPFLWVPGAGERHASAIAARRHGEVVTSLCGNEIRADDSVLAWLWRTCPACDAEAHRLATRTAR</sequence>
<dbReference type="Gene3D" id="2.30.30.990">
    <property type="entry name" value="Malonyl-[acyl-carrier protein] O-methyltransferase, zinc-finger motif"/>
    <property type="match status" value="1"/>
</dbReference>
<dbReference type="Pfam" id="PF16827">
    <property type="entry name" value="zf-HC3"/>
    <property type="match status" value="1"/>
</dbReference>
<proteinExistence type="predicted"/>
<dbReference type="Proteomes" id="UP001564626">
    <property type="component" value="Unassembled WGS sequence"/>
</dbReference>
<dbReference type="InterPro" id="IPR031795">
    <property type="entry name" value="Zf-HC3"/>
</dbReference>
<name>A0ABV4CQ33_9PSEU</name>
<dbReference type="EMBL" id="JBGEHV010000082">
    <property type="protein sequence ID" value="MEY8043205.1"/>
    <property type="molecule type" value="Genomic_DNA"/>
</dbReference>
<gene>
    <name evidence="1" type="ORF">AB8O55_27665</name>
</gene>
<accession>A0ABV4CQ33</accession>
<reference evidence="1 2" key="1">
    <citation type="submission" date="2024-08" db="EMBL/GenBank/DDBJ databases">
        <title>Genome mining of Saccharopolyspora cebuensis PGLac3 from Nigerian medicinal plant.</title>
        <authorList>
            <person name="Ezeobiora C.E."/>
            <person name="Igbokwe N.H."/>
            <person name="Amin D.H."/>
            <person name="Mendie U.E."/>
        </authorList>
    </citation>
    <scope>NUCLEOTIDE SEQUENCE [LARGE SCALE GENOMIC DNA]</scope>
    <source>
        <strain evidence="1 2">PGLac3</strain>
    </source>
</reference>
<comment type="caution">
    <text evidence="1">The sequence shown here is derived from an EMBL/GenBank/DDBJ whole genome shotgun (WGS) entry which is preliminary data.</text>
</comment>
<dbReference type="RefSeq" id="WP_345368199.1">
    <property type="nucleotide sequence ID" value="NZ_BAABII010000026.1"/>
</dbReference>
<organism evidence="1 2">
    <name type="scientific">Saccharopolyspora cebuensis</name>
    <dbReference type="NCBI Taxonomy" id="418759"/>
    <lineage>
        <taxon>Bacteria</taxon>
        <taxon>Bacillati</taxon>
        <taxon>Actinomycetota</taxon>
        <taxon>Actinomycetes</taxon>
        <taxon>Pseudonocardiales</taxon>
        <taxon>Pseudonocardiaceae</taxon>
        <taxon>Saccharopolyspora</taxon>
    </lineage>
</organism>
<keyword evidence="2" id="KW-1185">Reference proteome</keyword>